<name>A0A818DZH2_9BILA</name>
<evidence type="ECO:0000313" key="6">
    <source>
        <dbReference type="Proteomes" id="UP000663872"/>
    </source>
</evidence>
<dbReference type="AlphaFoldDB" id="A0A818DZH2"/>
<dbReference type="Gene3D" id="1.20.5.460">
    <property type="entry name" value="Single helix bin"/>
    <property type="match status" value="1"/>
</dbReference>
<reference evidence="4" key="1">
    <citation type="submission" date="2021-02" db="EMBL/GenBank/DDBJ databases">
        <authorList>
            <person name="Nowell W R."/>
        </authorList>
    </citation>
    <scope>NUCLEOTIDE SEQUENCE</scope>
</reference>
<protein>
    <recommendedName>
        <fullName evidence="7">Tm-1 protein</fullName>
    </recommendedName>
</protein>
<evidence type="ECO:0000313" key="5">
    <source>
        <dbReference type="EMBL" id="CAF4529045.1"/>
    </source>
</evidence>
<dbReference type="Proteomes" id="UP000663872">
    <property type="component" value="Unassembled WGS sequence"/>
</dbReference>
<dbReference type="InterPro" id="IPR056778">
    <property type="entry name" value="UPF0261_C"/>
</dbReference>
<dbReference type="CDD" id="cd15488">
    <property type="entry name" value="Tm-1-like"/>
    <property type="match status" value="1"/>
</dbReference>
<dbReference type="Pfam" id="PF23189">
    <property type="entry name" value="UPF0261_C"/>
    <property type="match status" value="1"/>
</dbReference>
<dbReference type="Proteomes" id="UP000663848">
    <property type="component" value="Unassembled WGS sequence"/>
</dbReference>
<dbReference type="InterPro" id="IPR013785">
    <property type="entry name" value="Aldolase_TIM"/>
</dbReference>
<dbReference type="PANTHER" id="PTHR31862:SF1">
    <property type="entry name" value="UPF0261 DOMAIN PROTEIN (AFU_ORTHOLOGUE AFUA_1G10120)"/>
    <property type="match status" value="1"/>
</dbReference>
<evidence type="ECO:0000259" key="2">
    <source>
        <dbReference type="Pfam" id="PF09370"/>
    </source>
</evidence>
<dbReference type="Pfam" id="PF06792">
    <property type="entry name" value="UPF0261"/>
    <property type="match status" value="1"/>
</dbReference>
<gene>
    <name evidence="4" type="ORF">GRG538_LOCUS14477</name>
    <name evidence="5" type="ORF">QYT958_LOCUS6756</name>
</gene>
<dbReference type="Gene3D" id="3.40.50.12030">
    <property type="entry name" value="Uncharacterised protein family UPF0261, NC domain"/>
    <property type="match status" value="1"/>
</dbReference>
<evidence type="ECO:0000259" key="3">
    <source>
        <dbReference type="Pfam" id="PF23189"/>
    </source>
</evidence>
<dbReference type="SUPFAM" id="SSF51621">
    <property type="entry name" value="Phosphoenolpyruvate/pyruvate domain"/>
    <property type="match status" value="1"/>
</dbReference>
<dbReference type="Gene3D" id="3.40.50.12020">
    <property type="entry name" value="Uncharacterised protein family UPF0261, NN domain"/>
    <property type="match status" value="1"/>
</dbReference>
<dbReference type="EMBL" id="CAJNYT010002188">
    <property type="protein sequence ID" value="CAF3454519.1"/>
    <property type="molecule type" value="Genomic_DNA"/>
</dbReference>
<feature type="domain" description="UPF0261" evidence="3">
    <location>
        <begin position="202"/>
        <end position="420"/>
    </location>
</feature>
<dbReference type="Pfam" id="PF09370">
    <property type="entry name" value="PEP_hydrolase"/>
    <property type="match status" value="1"/>
</dbReference>
<organism evidence="4 6">
    <name type="scientific">Rotaria socialis</name>
    <dbReference type="NCBI Taxonomy" id="392032"/>
    <lineage>
        <taxon>Eukaryota</taxon>
        <taxon>Metazoa</taxon>
        <taxon>Spiralia</taxon>
        <taxon>Gnathifera</taxon>
        <taxon>Rotifera</taxon>
        <taxon>Eurotatoria</taxon>
        <taxon>Bdelloidea</taxon>
        <taxon>Philodinida</taxon>
        <taxon>Philodinidae</taxon>
        <taxon>Rotaria</taxon>
    </lineage>
</organism>
<evidence type="ECO:0000313" key="4">
    <source>
        <dbReference type="EMBL" id="CAF3454519.1"/>
    </source>
</evidence>
<dbReference type="EMBL" id="CAJOBR010000615">
    <property type="protein sequence ID" value="CAF4529045.1"/>
    <property type="molecule type" value="Genomic_DNA"/>
</dbReference>
<sequence length="734" mass="79708">MLATVILVGTFDTKGAEYDFVRTQIDEIGTCSICLIDVGLQSNSKTLPIADISSMTVFKAAGGDCKALEKHEIQKSEAFHLMTKGLTLKLNELYESNCLHGILALGGSCGTSIVSEAIQQSKILPIGLPKLIVSTVAGASNAHTAVGLSDVTLMHSVTDISGGINRINEPILANAAVAIAAMACRFHSSVIQSKEAKCDEPPLVALTMFGVTTPCVMEAKKQLEELGYNTVIFHATGTGGQIMERLIESGLITGILDITTTELADELVGGILSAGSERLEMAGRKGLPQVISLGALDMVNFGPRHTVPKQFSENRLLYEHNSQVTLMRTTSDECTQLGEIIAQKLNRHCGSHRVCVFVPRGGVSLISVDDGPFCDKQADKCLIEALHKHVDTTKVEIIERNESINDPAFAHAMVQALHAQMQYKPLYKIHATESISAKRMTKPRNRRECLDRLKSVIEEGRIIIGSGAGIGLSAKCIEEGGADLLIIYNSGRYRMAGRGSCAGLLSYSDANAVVLEMAGEILPVVRHTPVLAGVCGTDPFRLMPQFLKQIKETGFIGVQNFPTVGLIDGHFRQSLEETGMAYEQEVEMIRQAHLIGLVTAPYVFNEEEARLMTKAGADIIVAHMGVTTKGAIGAKSSLTLDECIERIQSIHDVCIQINPQVIVLCHGGPLAEPNDVQYILARTHGIQGFFGASSMERLPTEIALVENTKRFKELQLSKQNYLFMQRIFVFEFFK</sequence>
<comment type="caution">
    <text evidence="4">The sequence shown here is derived from an EMBL/GenBank/DDBJ whole genome shotgun (WGS) entry which is preliminary data.</text>
</comment>
<evidence type="ECO:0008006" key="7">
    <source>
        <dbReference type="Google" id="ProtNLM"/>
    </source>
</evidence>
<dbReference type="InterPro" id="IPR015813">
    <property type="entry name" value="Pyrv/PenolPyrv_kinase-like_dom"/>
</dbReference>
<dbReference type="GO" id="GO:0003824">
    <property type="term" value="F:catalytic activity"/>
    <property type="evidence" value="ECO:0007669"/>
    <property type="project" value="InterPro"/>
</dbReference>
<dbReference type="InterPro" id="IPR051353">
    <property type="entry name" value="Tobamovirus_resist_UPF0261"/>
</dbReference>
<dbReference type="NCBIfam" id="NF002674">
    <property type="entry name" value="PRK02399.1-2"/>
    <property type="match status" value="1"/>
</dbReference>
<accession>A0A818DZH2</accession>
<proteinExistence type="predicted"/>
<evidence type="ECO:0000259" key="1">
    <source>
        <dbReference type="Pfam" id="PF06792"/>
    </source>
</evidence>
<dbReference type="Gene3D" id="3.20.20.70">
    <property type="entry name" value="Aldolase class I"/>
    <property type="match status" value="1"/>
</dbReference>
<dbReference type="InterPro" id="IPR044122">
    <property type="entry name" value="UPF0261_N"/>
</dbReference>
<feature type="domain" description="UPF0261" evidence="1">
    <location>
        <begin position="4"/>
        <end position="184"/>
    </location>
</feature>
<feature type="domain" description="TIM-barrel" evidence="2">
    <location>
        <begin position="449"/>
        <end position="714"/>
    </location>
</feature>
<dbReference type="PANTHER" id="PTHR31862">
    <property type="entry name" value="UPF0261 DOMAIN PROTEIN (AFU_ORTHOLOGUE AFUA_1G10120)"/>
    <property type="match status" value="1"/>
</dbReference>
<dbReference type="InterPro" id="IPR009215">
    <property type="entry name" value="TIM-br_IGPS-like"/>
</dbReference>